<dbReference type="RefSeq" id="WP_132434492.1">
    <property type="nucleotide sequence ID" value="NZ_SLWK01000011.1"/>
</dbReference>
<dbReference type="AlphaFoldDB" id="A0A4R2GFH2"/>
<reference evidence="2 3" key="1">
    <citation type="submission" date="2019-03" db="EMBL/GenBank/DDBJ databases">
        <title>Genomic Encyclopedia of Type Strains, Phase IV (KMG-IV): sequencing the most valuable type-strain genomes for metagenomic binning, comparative biology and taxonomic classification.</title>
        <authorList>
            <person name="Goeker M."/>
        </authorList>
    </citation>
    <scope>NUCLEOTIDE SEQUENCE [LARGE SCALE GENOMIC DNA]</scope>
    <source>
        <strain evidence="2 3">DSM 24179</strain>
    </source>
</reference>
<sequence length="307" mass="35537">MISIIIPSYNSAHMVCDTIESVLNSKEENYEIILVNDGSTDNTAEVLSPYFSNKRLKYIEHENKGLAGARNTGILNAKGEYLVFLDADDLILPDKLTVQQKYLDVNPSIDIVYSNSEWFIEDNFDNTRDVSFPVYTGNVIEYLIYGNFIHVNSVMVRKDAVVNAGLFDETLRELEDWDLWLRMALNGSKFGFTPGVLSKVRIRKGSMTSNQMRMNVTMVRVLEKTIIMLELKNFKNSILVKANHALFIYRLKTKQNKNYIQDLIKTNYKIGISFSWIMLKMSLKYFLLPLLPDRDQTVQQLEEIWNR</sequence>
<dbReference type="OrthoDB" id="9815829at2"/>
<dbReference type="Gene3D" id="3.90.550.10">
    <property type="entry name" value="Spore Coat Polysaccharide Biosynthesis Protein SpsA, Chain A"/>
    <property type="match status" value="1"/>
</dbReference>
<gene>
    <name evidence="2" type="ORF">EV194_11112</name>
</gene>
<protein>
    <submittedName>
        <fullName evidence="2">GT2 family glycosyltransferase</fullName>
    </submittedName>
</protein>
<dbReference type="InterPro" id="IPR029044">
    <property type="entry name" value="Nucleotide-diphossugar_trans"/>
</dbReference>
<name>A0A4R2GFH2_9BACT</name>
<dbReference type="GO" id="GO:0016740">
    <property type="term" value="F:transferase activity"/>
    <property type="evidence" value="ECO:0007669"/>
    <property type="project" value="UniProtKB-KW"/>
</dbReference>
<dbReference type="InterPro" id="IPR050834">
    <property type="entry name" value="Glycosyltransf_2"/>
</dbReference>
<evidence type="ECO:0000313" key="3">
    <source>
        <dbReference type="Proteomes" id="UP000295221"/>
    </source>
</evidence>
<keyword evidence="3" id="KW-1185">Reference proteome</keyword>
<evidence type="ECO:0000313" key="2">
    <source>
        <dbReference type="EMBL" id="TCO06896.1"/>
    </source>
</evidence>
<dbReference type="EMBL" id="SLWK01000011">
    <property type="protein sequence ID" value="TCO06896.1"/>
    <property type="molecule type" value="Genomic_DNA"/>
</dbReference>
<feature type="domain" description="Glycosyltransferase 2-like" evidence="1">
    <location>
        <begin position="3"/>
        <end position="140"/>
    </location>
</feature>
<dbReference type="SUPFAM" id="SSF53448">
    <property type="entry name" value="Nucleotide-diphospho-sugar transferases"/>
    <property type="match status" value="1"/>
</dbReference>
<evidence type="ECO:0000259" key="1">
    <source>
        <dbReference type="Pfam" id="PF00535"/>
    </source>
</evidence>
<accession>A0A4R2GFH2</accession>
<dbReference type="Pfam" id="PF00535">
    <property type="entry name" value="Glycos_transf_2"/>
    <property type="match status" value="1"/>
</dbReference>
<keyword evidence="2" id="KW-0808">Transferase</keyword>
<organism evidence="2 3">
    <name type="scientific">Natronoflexus pectinivorans</name>
    <dbReference type="NCBI Taxonomy" id="682526"/>
    <lineage>
        <taxon>Bacteria</taxon>
        <taxon>Pseudomonadati</taxon>
        <taxon>Bacteroidota</taxon>
        <taxon>Bacteroidia</taxon>
        <taxon>Marinilabiliales</taxon>
        <taxon>Marinilabiliaceae</taxon>
        <taxon>Natronoflexus</taxon>
    </lineage>
</organism>
<comment type="caution">
    <text evidence="2">The sequence shown here is derived from an EMBL/GenBank/DDBJ whole genome shotgun (WGS) entry which is preliminary data.</text>
</comment>
<dbReference type="InterPro" id="IPR001173">
    <property type="entry name" value="Glyco_trans_2-like"/>
</dbReference>
<proteinExistence type="predicted"/>
<dbReference type="PANTHER" id="PTHR43685">
    <property type="entry name" value="GLYCOSYLTRANSFERASE"/>
    <property type="match status" value="1"/>
</dbReference>
<dbReference type="Proteomes" id="UP000295221">
    <property type="component" value="Unassembled WGS sequence"/>
</dbReference>
<dbReference type="PANTHER" id="PTHR43685:SF11">
    <property type="entry name" value="GLYCOSYLTRANSFERASE TAGX-RELATED"/>
    <property type="match status" value="1"/>
</dbReference>